<keyword evidence="3 5" id="KW-0067">ATP-binding</keyword>
<comment type="similarity">
    <text evidence="1 5">Belongs to the CoaE family.</text>
</comment>
<evidence type="ECO:0000313" key="7">
    <source>
        <dbReference type="EMBL" id="ODR95820.1"/>
    </source>
</evidence>
<comment type="caution">
    <text evidence="7">The sequence shown here is derived from an EMBL/GenBank/DDBJ whole genome shotgun (WGS) entry which is preliminary data.</text>
</comment>
<keyword evidence="5 7" id="KW-0418">Kinase</keyword>
<dbReference type="Gene3D" id="3.40.50.300">
    <property type="entry name" value="P-loop containing nucleotide triphosphate hydrolases"/>
    <property type="match status" value="1"/>
</dbReference>
<comment type="catalytic activity">
    <reaction evidence="5">
        <text>3'-dephospho-CoA + ATP = ADP + CoA + H(+)</text>
        <dbReference type="Rhea" id="RHEA:18245"/>
        <dbReference type="ChEBI" id="CHEBI:15378"/>
        <dbReference type="ChEBI" id="CHEBI:30616"/>
        <dbReference type="ChEBI" id="CHEBI:57287"/>
        <dbReference type="ChEBI" id="CHEBI:57328"/>
        <dbReference type="ChEBI" id="CHEBI:456216"/>
        <dbReference type="EC" id="2.7.1.24"/>
    </reaction>
</comment>
<evidence type="ECO:0000313" key="8">
    <source>
        <dbReference type="Proteomes" id="UP000094172"/>
    </source>
</evidence>
<reference evidence="7 8" key="1">
    <citation type="journal article" date="2016" name="Environ. Microbiol.">
        <title>New Methyloceanibacter diversity from North Sea sediments includes methanotroph containing solely the soluble methane monooxygenase.</title>
        <authorList>
            <person name="Vekeman B."/>
            <person name="Kerckhof F.M."/>
            <person name="Cremers G."/>
            <person name="de Vos P."/>
            <person name="Vandamme P."/>
            <person name="Boon N."/>
            <person name="Op den Camp H.J."/>
            <person name="Heylen K."/>
        </authorList>
    </citation>
    <scope>NUCLEOTIDE SEQUENCE [LARGE SCALE GENOMIC DNA]</scope>
    <source>
        <strain evidence="7 8">R-67176</strain>
    </source>
</reference>
<feature type="binding site" evidence="5">
    <location>
        <begin position="11"/>
        <end position="16"/>
    </location>
    <ligand>
        <name>ATP</name>
        <dbReference type="ChEBI" id="CHEBI:30616"/>
    </ligand>
</feature>
<dbReference type="InterPro" id="IPR027417">
    <property type="entry name" value="P-loop_NTPase"/>
</dbReference>
<dbReference type="NCBIfam" id="TIGR00152">
    <property type="entry name" value="dephospho-CoA kinase"/>
    <property type="match status" value="1"/>
</dbReference>
<accession>A0A1E3VQL8</accession>
<keyword evidence="5" id="KW-0963">Cytoplasm</keyword>
<dbReference type="PANTHER" id="PTHR10695">
    <property type="entry name" value="DEPHOSPHO-COA KINASE-RELATED"/>
    <property type="match status" value="1"/>
</dbReference>
<dbReference type="GO" id="GO:0005524">
    <property type="term" value="F:ATP binding"/>
    <property type="evidence" value="ECO:0007669"/>
    <property type="project" value="UniProtKB-UniRule"/>
</dbReference>
<evidence type="ECO:0000256" key="1">
    <source>
        <dbReference type="ARBA" id="ARBA00009018"/>
    </source>
</evidence>
<dbReference type="AlphaFoldDB" id="A0A1E3VQL8"/>
<dbReference type="GO" id="GO:0015937">
    <property type="term" value="P:coenzyme A biosynthetic process"/>
    <property type="evidence" value="ECO:0007669"/>
    <property type="project" value="UniProtKB-UniRule"/>
</dbReference>
<keyword evidence="2 5" id="KW-0547">Nucleotide-binding</keyword>
<keyword evidence="5" id="KW-0808">Transferase</keyword>
<dbReference type="CDD" id="cd02022">
    <property type="entry name" value="DPCK"/>
    <property type="match status" value="1"/>
</dbReference>
<dbReference type="EC" id="2.7.1.24" evidence="5 6"/>
<dbReference type="SUPFAM" id="SSF52540">
    <property type="entry name" value="P-loop containing nucleoside triphosphate hydrolases"/>
    <property type="match status" value="1"/>
</dbReference>
<dbReference type="GO" id="GO:0005737">
    <property type="term" value="C:cytoplasm"/>
    <property type="evidence" value="ECO:0007669"/>
    <property type="project" value="UniProtKB-SubCell"/>
</dbReference>
<dbReference type="Proteomes" id="UP000094172">
    <property type="component" value="Unassembled WGS sequence"/>
</dbReference>
<keyword evidence="4 5" id="KW-0173">Coenzyme A biosynthesis</keyword>
<name>A0A1E3VQL8_9HYPH</name>
<dbReference type="EMBL" id="LPWE01000010">
    <property type="protein sequence ID" value="ODR95820.1"/>
    <property type="molecule type" value="Genomic_DNA"/>
</dbReference>
<gene>
    <name evidence="5" type="primary">coaE</name>
    <name evidence="7" type="ORF">AUC70_02860</name>
</gene>
<sequence>MLVIGLTGGIGMGKSSAAAHFKRHGVPVFDADAYVHKLYEGEAVPLIESAFPGTTREGRVDRALLAKEVAGRPDRLKELEAIVHPLVVQAEIDFLCDQEDGGVPVAVLEIPLLFETGAESRVDVTVAVSAPEDVQRQRVMERPGMTAEKFDALRARQLDDADRRARADHVLDSGSSLENLQAQLDVLIESLKLKDGSVMERLRAHRP</sequence>
<keyword evidence="8" id="KW-1185">Reference proteome</keyword>
<dbReference type="HAMAP" id="MF_00376">
    <property type="entry name" value="Dephospho_CoA_kinase"/>
    <property type="match status" value="1"/>
</dbReference>
<dbReference type="InterPro" id="IPR001977">
    <property type="entry name" value="Depp_CoAkinase"/>
</dbReference>
<proteinExistence type="inferred from homology"/>
<comment type="subcellular location">
    <subcellularLocation>
        <location evidence="5">Cytoplasm</location>
    </subcellularLocation>
</comment>
<dbReference type="GO" id="GO:0004140">
    <property type="term" value="F:dephospho-CoA kinase activity"/>
    <property type="evidence" value="ECO:0007669"/>
    <property type="project" value="UniProtKB-UniRule"/>
</dbReference>
<dbReference type="RefSeq" id="WP_069444012.1">
    <property type="nucleotide sequence ID" value="NZ_LPWE01000010.1"/>
</dbReference>
<evidence type="ECO:0000256" key="5">
    <source>
        <dbReference type="HAMAP-Rule" id="MF_00376"/>
    </source>
</evidence>
<dbReference type="Pfam" id="PF01121">
    <property type="entry name" value="CoaE"/>
    <property type="match status" value="1"/>
</dbReference>
<protein>
    <recommendedName>
        <fullName evidence="5 6">Dephospho-CoA kinase</fullName>
        <ecNumber evidence="5 6">2.7.1.24</ecNumber>
    </recommendedName>
    <alternativeName>
        <fullName evidence="5">Dephosphocoenzyme A kinase</fullName>
    </alternativeName>
</protein>
<evidence type="ECO:0000256" key="2">
    <source>
        <dbReference type="ARBA" id="ARBA00022741"/>
    </source>
</evidence>
<dbReference type="UniPathway" id="UPA00241">
    <property type="reaction ID" value="UER00356"/>
</dbReference>
<evidence type="ECO:0000256" key="3">
    <source>
        <dbReference type="ARBA" id="ARBA00022840"/>
    </source>
</evidence>
<comment type="function">
    <text evidence="5">Catalyzes the phosphorylation of the 3'-hydroxyl group of dephosphocoenzyme A to form coenzyme A.</text>
</comment>
<dbReference type="STRING" id="1774970.AUC70_02860"/>
<evidence type="ECO:0000256" key="4">
    <source>
        <dbReference type="ARBA" id="ARBA00022993"/>
    </source>
</evidence>
<evidence type="ECO:0000256" key="6">
    <source>
        <dbReference type="NCBIfam" id="TIGR00152"/>
    </source>
</evidence>
<dbReference type="PANTHER" id="PTHR10695:SF46">
    <property type="entry name" value="BIFUNCTIONAL COENZYME A SYNTHASE-RELATED"/>
    <property type="match status" value="1"/>
</dbReference>
<dbReference type="PROSITE" id="PS51219">
    <property type="entry name" value="DPCK"/>
    <property type="match status" value="1"/>
</dbReference>
<comment type="pathway">
    <text evidence="5">Cofactor biosynthesis; coenzyme A biosynthesis; CoA from (R)-pantothenate: step 5/5.</text>
</comment>
<organism evidence="7 8">
    <name type="scientific">Methyloceanibacter stevinii</name>
    <dbReference type="NCBI Taxonomy" id="1774970"/>
    <lineage>
        <taxon>Bacteria</taxon>
        <taxon>Pseudomonadati</taxon>
        <taxon>Pseudomonadota</taxon>
        <taxon>Alphaproteobacteria</taxon>
        <taxon>Hyphomicrobiales</taxon>
        <taxon>Hyphomicrobiaceae</taxon>
        <taxon>Methyloceanibacter</taxon>
    </lineage>
</organism>